<evidence type="ECO:0000313" key="2">
    <source>
        <dbReference type="EnsemblPlants" id="Pp3c7_160V3.1"/>
    </source>
</evidence>
<sequence length="70" mass="8492">MVVFFMNYSSTTTNLNLKIPYYGFIGKKPSFTHIRIFDFHRIRTYWIFKKKLESNGKLMKLKIRLFACTF</sequence>
<reference evidence="2" key="3">
    <citation type="submission" date="2020-12" db="UniProtKB">
        <authorList>
            <consortium name="EnsemblPlants"/>
        </authorList>
    </citation>
    <scope>IDENTIFICATION</scope>
</reference>
<gene>
    <name evidence="1" type="ORF">PHYPA_009684</name>
</gene>
<name>A0A2K1K9N8_PHYPA</name>
<accession>A0A2K1K9N8</accession>
<dbReference type="Gramene" id="Pp3c7_160V3.1">
    <property type="protein sequence ID" value="Pp3c7_160V3.1"/>
    <property type="gene ID" value="Pp3c7_160"/>
</dbReference>
<reference evidence="1 3" key="1">
    <citation type="journal article" date="2008" name="Science">
        <title>The Physcomitrella genome reveals evolutionary insights into the conquest of land by plants.</title>
        <authorList>
            <person name="Rensing S."/>
            <person name="Lang D."/>
            <person name="Zimmer A."/>
            <person name="Terry A."/>
            <person name="Salamov A."/>
            <person name="Shapiro H."/>
            <person name="Nishiyama T."/>
            <person name="Perroud P.-F."/>
            <person name="Lindquist E."/>
            <person name="Kamisugi Y."/>
            <person name="Tanahashi T."/>
            <person name="Sakakibara K."/>
            <person name="Fujita T."/>
            <person name="Oishi K."/>
            <person name="Shin-I T."/>
            <person name="Kuroki Y."/>
            <person name="Toyoda A."/>
            <person name="Suzuki Y."/>
            <person name="Hashimoto A."/>
            <person name="Yamaguchi K."/>
            <person name="Sugano A."/>
            <person name="Kohara Y."/>
            <person name="Fujiyama A."/>
            <person name="Anterola A."/>
            <person name="Aoki S."/>
            <person name="Ashton N."/>
            <person name="Barbazuk W.B."/>
            <person name="Barker E."/>
            <person name="Bennetzen J."/>
            <person name="Bezanilla M."/>
            <person name="Blankenship R."/>
            <person name="Cho S.H."/>
            <person name="Dutcher S."/>
            <person name="Estelle M."/>
            <person name="Fawcett J.A."/>
            <person name="Gundlach H."/>
            <person name="Hanada K."/>
            <person name="Heyl A."/>
            <person name="Hicks K.A."/>
            <person name="Hugh J."/>
            <person name="Lohr M."/>
            <person name="Mayer K."/>
            <person name="Melkozernov A."/>
            <person name="Murata T."/>
            <person name="Nelson D."/>
            <person name="Pils B."/>
            <person name="Prigge M."/>
            <person name="Reiss B."/>
            <person name="Renner T."/>
            <person name="Rombauts S."/>
            <person name="Rushton P."/>
            <person name="Sanderfoot A."/>
            <person name="Schween G."/>
            <person name="Shiu S.-H."/>
            <person name="Stueber K."/>
            <person name="Theodoulou F.L."/>
            <person name="Tu H."/>
            <person name="Van de Peer Y."/>
            <person name="Verrier P.J."/>
            <person name="Waters E."/>
            <person name="Wood A."/>
            <person name="Yang L."/>
            <person name="Cove D."/>
            <person name="Cuming A."/>
            <person name="Hasebe M."/>
            <person name="Lucas S."/>
            <person name="Mishler D.B."/>
            <person name="Reski R."/>
            <person name="Grigoriev I."/>
            <person name="Quatrano R.S."/>
            <person name="Boore J.L."/>
        </authorList>
    </citation>
    <scope>NUCLEOTIDE SEQUENCE [LARGE SCALE GENOMIC DNA]</scope>
    <source>
        <strain evidence="2 3">cv. Gransden 2004</strain>
    </source>
</reference>
<dbReference type="EnsemblPlants" id="Pp3c7_160V3.1">
    <property type="protein sequence ID" value="Pp3c7_160V3.1"/>
    <property type="gene ID" value="Pp3c7_160"/>
</dbReference>
<reference evidence="1 3" key="2">
    <citation type="journal article" date="2018" name="Plant J.">
        <title>The Physcomitrella patens chromosome-scale assembly reveals moss genome structure and evolution.</title>
        <authorList>
            <person name="Lang D."/>
            <person name="Ullrich K.K."/>
            <person name="Murat F."/>
            <person name="Fuchs J."/>
            <person name="Jenkins J."/>
            <person name="Haas F.B."/>
            <person name="Piednoel M."/>
            <person name="Gundlach H."/>
            <person name="Van Bel M."/>
            <person name="Meyberg R."/>
            <person name="Vives C."/>
            <person name="Morata J."/>
            <person name="Symeonidi A."/>
            <person name="Hiss M."/>
            <person name="Muchero W."/>
            <person name="Kamisugi Y."/>
            <person name="Saleh O."/>
            <person name="Blanc G."/>
            <person name="Decker E.L."/>
            <person name="van Gessel N."/>
            <person name="Grimwood J."/>
            <person name="Hayes R.D."/>
            <person name="Graham S.W."/>
            <person name="Gunter L.E."/>
            <person name="McDaniel S.F."/>
            <person name="Hoernstein S.N.W."/>
            <person name="Larsson A."/>
            <person name="Li F.W."/>
            <person name="Perroud P.F."/>
            <person name="Phillips J."/>
            <person name="Ranjan P."/>
            <person name="Rokshar D.S."/>
            <person name="Rothfels C.J."/>
            <person name="Schneider L."/>
            <person name="Shu S."/>
            <person name="Stevenson D.W."/>
            <person name="Thummler F."/>
            <person name="Tillich M."/>
            <person name="Villarreal Aguilar J.C."/>
            <person name="Widiez T."/>
            <person name="Wong G.K."/>
            <person name="Wymore A."/>
            <person name="Zhang Y."/>
            <person name="Zimmer A.D."/>
            <person name="Quatrano R.S."/>
            <person name="Mayer K.F.X."/>
            <person name="Goodstein D."/>
            <person name="Casacuberta J.M."/>
            <person name="Vandepoele K."/>
            <person name="Reski R."/>
            <person name="Cuming A.C."/>
            <person name="Tuskan G.A."/>
            <person name="Maumus F."/>
            <person name="Salse J."/>
            <person name="Schmutz J."/>
            <person name="Rensing S.A."/>
        </authorList>
    </citation>
    <scope>NUCLEOTIDE SEQUENCE [LARGE SCALE GENOMIC DNA]</scope>
    <source>
        <strain evidence="2 3">cv. Gransden 2004</strain>
    </source>
</reference>
<protein>
    <submittedName>
        <fullName evidence="1 2">Uncharacterized protein</fullName>
    </submittedName>
</protein>
<keyword evidence="3" id="KW-1185">Reference proteome</keyword>
<organism evidence="1">
    <name type="scientific">Physcomitrium patens</name>
    <name type="common">Spreading-leaved earth moss</name>
    <name type="synonym">Physcomitrella patens</name>
    <dbReference type="NCBI Taxonomy" id="3218"/>
    <lineage>
        <taxon>Eukaryota</taxon>
        <taxon>Viridiplantae</taxon>
        <taxon>Streptophyta</taxon>
        <taxon>Embryophyta</taxon>
        <taxon>Bryophyta</taxon>
        <taxon>Bryophytina</taxon>
        <taxon>Bryopsida</taxon>
        <taxon>Funariidae</taxon>
        <taxon>Funariales</taxon>
        <taxon>Funariaceae</taxon>
        <taxon>Physcomitrium</taxon>
    </lineage>
</organism>
<evidence type="ECO:0000313" key="1">
    <source>
        <dbReference type="EMBL" id="PNR50498.1"/>
    </source>
</evidence>
<proteinExistence type="predicted"/>
<evidence type="ECO:0000313" key="3">
    <source>
        <dbReference type="Proteomes" id="UP000006727"/>
    </source>
</evidence>
<dbReference type="Proteomes" id="UP000006727">
    <property type="component" value="Chromosome 7"/>
</dbReference>
<dbReference type="EMBL" id="ABEU02000007">
    <property type="protein sequence ID" value="PNR50498.1"/>
    <property type="molecule type" value="Genomic_DNA"/>
</dbReference>
<dbReference type="AlphaFoldDB" id="A0A2K1K9N8"/>
<dbReference type="InParanoid" id="A0A2K1K9N8"/>